<protein>
    <submittedName>
        <fullName evidence="2">Uncharacterized protein</fullName>
    </submittedName>
</protein>
<evidence type="ECO:0000313" key="3">
    <source>
        <dbReference type="Proteomes" id="UP000092993"/>
    </source>
</evidence>
<name>A0A1C7MSI7_GRIFR</name>
<gene>
    <name evidence="2" type="ORF">A0H81_01323</name>
</gene>
<dbReference type="AlphaFoldDB" id="A0A1C7MSI7"/>
<evidence type="ECO:0000313" key="2">
    <source>
        <dbReference type="EMBL" id="OBZ79758.1"/>
    </source>
</evidence>
<organism evidence="2 3">
    <name type="scientific">Grifola frondosa</name>
    <name type="common">Maitake</name>
    <name type="synonym">Polyporus frondosus</name>
    <dbReference type="NCBI Taxonomy" id="5627"/>
    <lineage>
        <taxon>Eukaryota</taxon>
        <taxon>Fungi</taxon>
        <taxon>Dikarya</taxon>
        <taxon>Basidiomycota</taxon>
        <taxon>Agaricomycotina</taxon>
        <taxon>Agaricomycetes</taxon>
        <taxon>Polyporales</taxon>
        <taxon>Grifolaceae</taxon>
        <taxon>Grifola</taxon>
    </lineage>
</organism>
<comment type="caution">
    <text evidence="2">The sequence shown here is derived from an EMBL/GenBank/DDBJ whole genome shotgun (WGS) entry which is preliminary data.</text>
</comment>
<dbReference type="Proteomes" id="UP000092993">
    <property type="component" value="Unassembled WGS sequence"/>
</dbReference>
<proteinExistence type="predicted"/>
<dbReference type="EMBL" id="LUGG01000001">
    <property type="protein sequence ID" value="OBZ79758.1"/>
    <property type="molecule type" value="Genomic_DNA"/>
</dbReference>
<evidence type="ECO:0000256" key="1">
    <source>
        <dbReference type="SAM" id="MobiDB-lite"/>
    </source>
</evidence>
<accession>A0A1C7MSI7</accession>
<keyword evidence="3" id="KW-1185">Reference proteome</keyword>
<feature type="region of interest" description="Disordered" evidence="1">
    <location>
        <begin position="32"/>
        <end position="54"/>
    </location>
</feature>
<sequence length="68" mass="7842">MKRTDRPWPALVEAIPKALHLVRKVHEWGSRTGNAHTPQIPNVEPLAQPPLRHSRSVARTIQKLHIFR</sequence>
<reference evidence="2 3" key="1">
    <citation type="submission" date="2016-03" db="EMBL/GenBank/DDBJ databases">
        <title>Whole genome sequencing of Grifola frondosa 9006-11.</title>
        <authorList>
            <person name="Min B."/>
            <person name="Park H."/>
            <person name="Kim J.-G."/>
            <person name="Cho H."/>
            <person name="Oh Y.-L."/>
            <person name="Kong W.-S."/>
            <person name="Choi I.-G."/>
        </authorList>
    </citation>
    <scope>NUCLEOTIDE SEQUENCE [LARGE SCALE GENOMIC DNA]</scope>
    <source>
        <strain evidence="2 3">9006-11</strain>
    </source>
</reference>